<feature type="region of interest" description="Disordered" evidence="1">
    <location>
        <begin position="17"/>
        <end position="43"/>
    </location>
</feature>
<gene>
    <name evidence="4" type="ORF">DEO68_11620</name>
</gene>
<feature type="domain" description="DUF7146" evidence="3">
    <location>
        <begin position="68"/>
        <end position="195"/>
    </location>
</feature>
<evidence type="ECO:0000259" key="3">
    <source>
        <dbReference type="Pfam" id="PF23639"/>
    </source>
</evidence>
<dbReference type="InterPro" id="IPR006171">
    <property type="entry name" value="TOPRIM_dom"/>
</dbReference>
<accession>A0A3D0KHH7</accession>
<dbReference type="Pfam" id="PF23639">
    <property type="entry name" value="DUF7146"/>
    <property type="match status" value="1"/>
</dbReference>
<feature type="domain" description="Toprim" evidence="2">
    <location>
        <begin position="213"/>
        <end position="310"/>
    </location>
</feature>
<proteinExistence type="predicted"/>
<evidence type="ECO:0000313" key="4">
    <source>
        <dbReference type="EMBL" id="HCA02805.1"/>
    </source>
</evidence>
<evidence type="ECO:0000256" key="1">
    <source>
        <dbReference type="SAM" id="MobiDB-lite"/>
    </source>
</evidence>
<dbReference type="Pfam" id="PF13362">
    <property type="entry name" value="Toprim_3"/>
    <property type="match status" value="1"/>
</dbReference>
<name>A0A3D0KHH7_9GAMM</name>
<dbReference type="EMBL" id="DOTR01000060">
    <property type="protein sequence ID" value="HCA02805.1"/>
    <property type="molecule type" value="Genomic_DNA"/>
</dbReference>
<sequence length="328" mass="35807">MDAPAVITACGAEVSWGGAPQAPETGRIDVQQPAAQQKPVSTARKAAHAKLLDIQTRLKERSEQSSQAKSEKIEKVWRESVSILSPAAKPARDYLANRGIRLGSARYHALTDNDALRFHPALPYYDVVVVEEPDSQGNLKKVEKVVNLGEFPVLICAIKDQKGELITLHRTYLTKKGGKKARVECPRKMLPVPDSKTITGEAIPLANPVNGVLGVAEGLETALSGYRATGIPTWPTVNANMLENFNPPKGVHTLLVWADKDKSMTGELSASILKERMEKKGVKVVVLLPSQPIAKRAKGIDWNDVLLEHGLSGFPLKRRLIQLIGQDF</sequence>
<reference evidence="4" key="1">
    <citation type="journal article" date="2018" name="Nat. Biotechnol.">
        <title>A standardized bacterial taxonomy based on genome phylogeny substantially revises the tree of life.</title>
        <authorList>
            <person name="Parks D.H."/>
            <person name="Chuvochina M."/>
            <person name="Waite D.W."/>
            <person name="Rinke C."/>
            <person name="Skarshewski A."/>
            <person name="Chaumeil P.A."/>
            <person name="Hugenholtz P."/>
        </authorList>
    </citation>
    <scope>NUCLEOTIDE SEQUENCE [LARGE SCALE GENOMIC DNA]</scope>
    <source>
        <strain evidence="4">UBA11284</strain>
    </source>
</reference>
<evidence type="ECO:0000259" key="2">
    <source>
        <dbReference type="Pfam" id="PF13362"/>
    </source>
</evidence>
<dbReference type="AlphaFoldDB" id="A0A3D0KHH7"/>
<protein>
    <submittedName>
        <fullName evidence="4">Uncharacterized protein</fullName>
    </submittedName>
</protein>
<organism evidence="4">
    <name type="scientific">Halomonas campaniensis</name>
    <dbReference type="NCBI Taxonomy" id="213554"/>
    <lineage>
        <taxon>Bacteria</taxon>
        <taxon>Pseudomonadati</taxon>
        <taxon>Pseudomonadota</taxon>
        <taxon>Gammaproteobacteria</taxon>
        <taxon>Oceanospirillales</taxon>
        <taxon>Halomonadaceae</taxon>
        <taxon>Halomonas</taxon>
    </lineage>
</organism>
<dbReference type="InterPro" id="IPR055570">
    <property type="entry name" value="DUF7146"/>
</dbReference>
<comment type="caution">
    <text evidence="4">The sequence shown here is derived from an EMBL/GenBank/DDBJ whole genome shotgun (WGS) entry which is preliminary data.</text>
</comment>